<dbReference type="AlphaFoldDB" id="A0A7S1SQ81"/>
<dbReference type="EMBL" id="HBGG01015367">
    <property type="protein sequence ID" value="CAD9205626.1"/>
    <property type="molecule type" value="Transcribed_RNA"/>
</dbReference>
<proteinExistence type="predicted"/>
<protein>
    <submittedName>
        <fullName evidence="2">Uncharacterized protein</fullName>
    </submittedName>
</protein>
<gene>
    <name evidence="2" type="ORF">TCHU04912_LOCUS7862</name>
</gene>
<reference evidence="2" key="1">
    <citation type="submission" date="2021-01" db="EMBL/GenBank/DDBJ databases">
        <authorList>
            <person name="Corre E."/>
            <person name="Pelletier E."/>
            <person name="Niang G."/>
            <person name="Scheremetjew M."/>
            <person name="Finn R."/>
            <person name="Kale V."/>
            <person name="Holt S."/>
            <person name="Cochrane G."/>
            <person name="Meng A."/>
            <person name="Brown T."/>
            <person name="Cohen L."/>
        </authorList>
    </citation>
    <scope>NUCLEOTIDE SEQUENCE</scope>
    <source>
        <strain evidence="2">PLY429</strain>
    </source>
</reference>
<sequence length="406" mass="43293">MRTGGMPRHHGAQLDQLERGTVPVALGTMGYHADIVTQKRAYFNGSKLAAREAKVNSPGSAPNTGETRSSGSSSNNKTSSASAGHQHVAAPPAGVGAAAPSAPLALPSTTSTATHSQAIVVVDSPKVASSKARAQSQLLGKGFIAQNIDFDAIADSSVGGNGLPRPYGRFIAHREGNGLSMWQRLPNARHDPMAQHFGPPPITEPLPSERNVTHMNILNKNFTGRNLKVEKPIKSTTSMRADKITNLPKSLLDTDPDARARPFNPPLGRDYYANRSFNRGEGRFNLPAASFLCKRPGNTPTNVRVDCGQESVHDHLISRLPEPELEWRASSADEASLPLYHGSIVRADGSTEPLRRPAANRHKIIHPALAEVIQLRLNAPGDPLPPIPARATLDVGGEGGSTFLTQ</sequence>
<evidence type="ECO:0000313" key="2">
    <source>
        <dbReference type="EMBL" id="CAD9205626.1"/>
    </source>
</evidence>
<name>A0A7S1SQ81_9CHLO</name>
<organism evidence="2">
    <name type="scientific">Tetraselmis chuii</name>
    <dbReference type="NCBI Taxonomy" id="63592"/>
    <lineage>
        <taxon>Eukaryota</taxon>
        <taxon>Viridiplantae</taxon>
        <taxon>Chlorophyta</taxon>
        <taxon>core chlorophytes</taxon>
        <taxon>Chlorodendrophyceae</taxon>
        <taxon>Chlorodendrales</taxon>
        <taxon>Chlorodendraceae</taxon>
        <taxon>Tetraselmis</taxon>
    </lineage>
</organism>
<evidence type="ECO:0000256" key="1">
    <source>
        <dbReference type="SAM" id="MobiDB-lite"/>
    </source>
</evidence>
<accession>A0A7S1SQ81</accession>
<feature type="region of interest" description="Disordered" evidence="1">
    <location>
        <begin position="52"/>
        <end position="101"/>
    </location>
</feature>
<feature type="compositionally biased region" description="Low complexity" evidence="1">
    <location>
        <begin position="63"/>
        <end position="101"/>
    </location>
</feature>